<dbReference type="AlphaFoldDB" id="A0A238KCU8"/>
<dbReference type="EMBL" id="FXYH01000006">
    <property type="protein sequence ID" value="SMX40671.1"/>
    <property type="molecule type" value="Genomic_DNA"/>
</dbReference>
<feature type="transmembrane region" description="Helical" evidence="1">
    <location>
        <begin position="331"/>
        <end position="349"/>
    </location>
</feature>
<organism evidence="2 3">
    <name type="scientific">Pelagimonas varians</name>
    <dbReference type="NCBI Taxonomy" id="696760"/>
    <lineage>
        <taxon>Bacteria</taxon>
        <taxon>Pseudomonadati</taxon>
        <taxon>Pseudomonadota</taxon>
        <taxon>Alphaproteobacteria</taxon>
        <taxon>Rhodobacterales</taxon>
        <taxon>Roseobacteraceae</taxon>
        <taxon>Pelagimonas</taxon>
    </lineage>
</organism>
<keyword evidence="1" id="KW-0472">Membrane</keyword>
<evidence type="ECO:0000313" key="2">
    <source>
        <dbReference type="EMBL" id="SMX40671.1"/>
    </source>
</evidence>
<proteinExistence type="predicted"/>
<gene>
    <name evidence="2" type="ORF">PEV8663_02079</name>
</gene>
<name>A0A238KCU8_9RHOB</name>
<reference evidence="2 3" key="1">
    <citation type="submission" date="2017-05" db="EMBL/GenBank/DDBJ databases">
        <authorList>
            <person name="Song R."/>
            <person name="Chenine A.L."/>
            <person name="Ruprecht R.M."/>
        </authorList>
    </citation>
    <scope>NUCLEOTIDE SEQUENCE [LARGE SCALE GENOMIC DNA]</scope>
    <source>
        <strain evidence="2 3">CECT 8663</strain>
    </source>
</reference>
<keyword evidence="3" id="KW-1185">Reference proteome</keyword>
<keyword evidence="1" id="KW-0812">Transmembrane</keyword>
<feature type="transmembrane region" description="Helical" evidence="1">
    <location>
        <begin position="380"/>
        <end position="401"/>
    </location>
</feature>
<accession>A0A238KCU8</accession>
<dbReference type="Proteomes" id="UP000220836">
    <property type="component" value="Unassembled WGS sequence"/>
</dbReference>
<evidence type="ECO:0000313" key="3">
    <source>
        <dbReference type="Proteomes" id="UP000220836"/>
    </source>
</evidence>
<evidence type="ECO:0000256" key="1">
    <source>
        <dbReference type="SAM" id="Phobius"/>
    </source>
</evidence>
<keyword evidence="1" id="KW-1133">Transmembrane helix</keyword>
<dbReference type="RefSeq" id="WP_097804581.1">
    <property type="nucleotide sequence ID" value="NZ_FXYH01000006.1"/>
</dbReference>
<dbReference type="OrthoDB" id="7593790at2"/>
<sequence length="429" mass="49446">MNGTLALWYDKRDQGTKVTREAQRVLGLEQNGEVHPELELHFNLWRDFTNSLETNFLDIGMRFRTPLEQVKQFYLYVPRPISIAQLSDLSDILKFGQTLDAVFNSVIEPGKQGDRHFKTSEFGRDFTTIHSVEFGPDSDVKVEEFRNDDGSTGTLIIFTEQLCERIRAQQAEDCVNSYIRFRLSLSGPSAELFSQEVTMGNYFDTSRVGQLELTEFRLNERRSFPIKIAKLSQNTQFNVRQIHYFLIRSLRHELKMQHKSFRKVRRLEGNLWLHYLLGDKLHGDKGAKKKKAYKDIADQMVIYHWRDDAKGDDSIDDFVAFASFRTGINRLWAFLVMAIFLGIFASWASSTLPDIPDIPFGKFIPFIESFEVVPSLEFRVPGWVSILVVLLISAGVIWKAWKAISGPTSFLQRLCSRACACLSKNRKSK</sequence>
<protein>
    <submittedName>
        <fullName evidence="2">Uncharacterized protein</fullName>
    </submittedName>
</protein>